<evidence type="ECO:0000313" key="3">
    <source>
        <dbReference type="RefSeq" id="XP_033569978.1"/>
    </source>
</evidence>
<dbReference type="AlphaFoldDB" id="A0A6A6Y4R4"/>
<proteinExistence type="predicted"/>
<dbReference type="RefSeq" id="XP_033569978.1">
    <property type="nucleotide sequence ID" value="XM_033726928.1"/>
</dbReference>
<reference evidence="3" key="2">
    <citation type="submission" date="2020-04" db="EMBL/GenBank/DDBJ databases">
        <authorList>
            <consortium name="NCBI Genome Project"/>
        </authorList>
    </citation>
    <scope>NUCLEOTIDE SEQUENCE</scope>
    <source>
        <strain evidence="3">CBS 304.34</strain>
    </source>
</reference>
<dbReference type="GeneID" id="54467821"/>
<gene>
    <name evidence="1 3" type="ORF">BDZ99DRAFT_548418</name>
</gene>
<organism evidence="1">
    <name type="scientific">Mytilinidion resinicola</name>
    <dbReference type="NCBI Taxonomy" id="574789"/>
    <lineage>
        <taxon>Eukaryota</taxon>
        <taxon>Fungi</taxon>
        <taxon>Dikarya</taxon>
        <taxon>Ascomycota</taxon>
        <taxon>Pezizomycotina</taxon>
        <taxon>Dothideomycetes</taxon>
        <taxon>Pleosporomycetidae</taxon>
        <taxon>Mytilinidiales</taxon>
        <taxon>Mytilinidiaceae</taxon>
        <taxon>Mytilinidion</taxon>
    </lineage>
</organism>
<accession>A0A6A6Y4R4</accession>
<protein>
    <submittedName>
        <fullName evidence="1 3">Uncharacterized protein</fullName>
    </submittedName>
</protein>
<reference evidence="3" key="3">
    <citation type="submission" date="2025-04" db="UniProtKB">
        <authorList>
            <consortium name="RefSeq"/>
        </authorList>
    </citation>
    <scope>IDENTIFICATION</scope>
    <source>
        <strain evidence="3">CBS 304.34</strain>
    </source>
</reference>
<evidence type="ECO:0000313" key="1">
    <source>
        <dbReference type="EMBL" id="KAF2803014.1"/>
    </source>
</evidence>
<dbReference type="OrthoDB" id="10630399at2759"/>
<evidence type="ECO:0000313" key="2">
    <source>
        <dbReference type="Proteomes" id="UP000504636"/>
    </source>
</evidence>
<dbReference type="EMBL" id="MU003720">
    <property type="protein sequence ID" value="KAF2803014.1"/>
    <property type="molecule type" value="Genomic_DNA"/>
</dbReference>
<keyword evidence="2" id="KW-1185">Reference proteome</keyword>
<sequence>MDFGTLEPLDFDTWAPLLNNPNRAIDISNTTPNTSFHIFDLYSPTHKGPLWQDQTIPTYEAWQTISSAQDLSAVPRQNAASLTAGTGVLDDPQTSNPETILPSSPQALEKCSCLHKLLLITEHLDHHSATGPCFNTLAVFHRVVQICERYVQCKECDESLAEILCVAALRRASVCNRQIASVTQGTAFAAAEERKFRCKIGRFETDIVLDVWIYKAVLLSELQRASSIATEVEMILGPGSVKRRLAAMSPESAPDRSTHPITSFTSKCDNAKRRKLSIRAEIICGAEISKLCSPMALPMQSPARLLPLPVELVCSLAGAASLSFARSYPINTDGTQMVTAQLSPVIERSIIPPGSC</sequence>
<name>A0A6A6Y4R4_9PEZI</name>
<dbReference type="Proteomes" id="UP000504636">
    <property type="component" value="Unplaced"/>
</dbReference>
<reference evidence="1 3" key="1">
    <citation type="journal article" date="2020" name="Stud. Mycol.">
        <title>101 Dothideomycetes genomes: a test case for predicting lifestyles and emergence of pathogens.</title>
        <authorList>
            <person name="Haridas S."/>
            <person name="Albert R."/>
            <person name="Binder M."/>
            <person name="Bloem J."/>
            <person name="Labutti K."/>
            <person name="Salamov A."/>
            <person name="Andreopoulos B."/>
            <person name="Baker S."/>
            <person name="Barry K."/>
            <person name="Bills G."/>
            <person name="Bluhm B."/>
            <person name="Cannon C."/>
            <person name="Castanera R."/>
            <person name="Culley D."/>
            <person name="Daum C."/>
            <person name="Ezra D."/>
            <person name="Gonzalez J."/>
            <person name="Henrissat B."/>
            <person name="Kuo A."/>
            <person name="Liang C."/>
            <person name="Lipzen A."/>
            <person name="Lutzoni F."/>
            <person name="Magnuson J."/>
            <person name="Mondo S."/>
            <person name="Nolan M."/>
            <person name="Ohm R."/>
            <person name="Pangilinan J."/>
            <person name="Park H.-J."/>
            <person name="Ramirez L."/>
            <person name="Alfaro M."/>
            <person name="Sun H."/>
            <person name="Tritt A."/>
            <person name="Yoshinaga Y."/>
            <person name="Zwiers L.-H."/>
            <person name="Turgeon B."/>
            <person name="Goodwin S."/>
            <person name="Spatafora J."/>
            <person name="Crous P."/>
            <person name="Grigoriev I."/>
        </authorList>
    </citation>
    <scope>NUCLEOTIDE SEQUENCE</scope>
    <source>
        <strain evidence="1 3">CBS 304.34</strain>
    </source>
</reference>